<sequence>MAPFDWHLTDVFNMTAAYEESGSTTSNNAKGIPPADKRGDSFRAVVYDLRPEPITLQAANQHSDRRGSDDFALAHRARSYLKAVPIAQYGKYLLSLLDDSAARHLLSTGTPIEAPPATLWAILDDLFNIRQPTLLQLERFRERKQLPGESVDQLLGISQQKFTR</sequence>
<evidence type="ECO:0000313" key="2">
    <source>
        <dbReference type="Proteomes" id="UP000243686"/>
    </source>
</evidence>
<proteinExistence type="predicted"/>
<accession>A0A1S8XAW0</accession>
<dbReference type="Proteomes" id="UP000243686">
    <property type="component" value="Unassembled WGS sequence"/>
</dbReference>
<gene>
    <name evidence="1" type="ORF">X801_00249</name>
</gene>
<dbReference type="EMBL" id="KV891482">
    <property type="protein sequence ID" value="OON23839.1"/>
    <property type="molecule type" value="Genomic_DNA"/>
</dbReference>
<name>A0A1S8XAW0_OPIVI</name>
<keyword evidence="2" id="KW-1185">Reference proteome</keyword>
<organism evidence="1 2">
    <name type="scientific">Opisthorchis viverrini</name>
    <name type="common">Southeast Asian liver fluke</name>
    <dbReference type="NCBI Taxonomy" id="6198"/>
    <lineage>
        <taxon>Eukaryota</taxon>
        <taxon>Metazoa</taxon>
        <taxon>Spiralia</taxon>
        <taxon>Lophotrochozoa</taxon>
        <taxon>Platyhelminthes</taxon>
        <taxon>Trematoda</taxon>
        <taxon>Digenea</taxon>
        <taxon>Opisthorchiida</taxon>
        <taxon>Opisthorchiata</taxon>
        <taxon>Opisthorchiidae</taxon>
        <taxon>Opisthorchis</taxon>
    </lineage>
</organism>
<dbReference type="AlphaFoldDB" id="A0A1S8XAW0"/>
<evidence type="ECO:0000313" key="1">
    <source>
        <dbReference type="EMBL" id="OON23839.1"/>
    </source>
</evidence>
<protein>
    <submittedName>
        <fullName evidence="1">Uncharacterized protein</fullName>
    </submittedName>
</protein>
<reference evidence="1 2" key="1">
    <citation type="submission" date="2015-03" db="EMBL/GenBank/DDBJ databases">
        <title>Draft genome of the nematode, Opisthorchis viverrini.</title>
        <authorList>
            <person name="Mitreva M."/>
        </authorList>
    </citation>
    <scope>NUCLEOTIDE SEQUENCE [LARGE SCALE GENOMIC DNA]</scope>
    <source>
        <strain evidence="1">Khon Kaen</strain>
    </source>
</reference>